<dbReference type="RefSeq" id="WP_160346050.1">
    <property type="nucleotide sequence ID" value="NZ_WSRR01000013.1"/>
</dbReference>
<feature type="transmembrane region" description="Helical" evidence="5">
    <location>
        <begin position="69"/>
        <end position="86"/>
    </location>
</feature>
<evidence type="ECO:0000256" key="1">
    <source>
        <dbReference type="ARBA" id="ARBA00004141"/>
    </source>
</evidence>
<accession>A0A6N8JMK7</accession>
<feature type="transmembrane region" description="Helical" evidence="5">
    <location>
        <begin position="233"/>
        <end position="253"/>
    </location>
</feature>
<keyword evidence="4 5" id="KW-0472">Membrane</keyword>
<evidence type="ECO:0000256" key="3">
    <source>
        <dbReference type="ARBA" id="ARBA00022989"/>
    </source>
</evidence>
<keyword evidence="8" id="KW-1185">Reference proteome</keyword>
<evidence type="ECO:0000313" key="7">
    <source>
        <dbReference type="EMBL" id="MVX61095.1"/>
    </source>
</evidence>
<feature type="transmembrane region" description="Helical" evidence="5">
    <location>
        <begin position="92"/>
        <end position="113"/>
    </location>
</feature>
<feature type="transmembrane region" description="Helical" evidence="5">
    <location>
        <begin position="120"/>
        <end position="142"/>
    </location>
</feature>
<evidence type="ECO:0000256" key="2">
    <source>
        <dbReference type="ARBA" id="ARBA00022692"/>
    </source>
</evidence>
<feature type="transmembrane region" description="Helical" evidence="5">
    <location>
        <begin position="321"/>
        <end position="345"/>
    </location>
</feature>
<keyword evidence="2 5" id="KW-0812">Transmembrane</keyword>
<evidence type="ECO:0000256" key="4">
    <source>
        <dbReference type="ARBA" id="ARBA00023136"/>
    </source>
</evidence>
<evidence type="ECO:0000256" key="5">
    <source>
        <dbReference type="SAM" id="Phobius"/>
    </source>
</evidence>
<sequence>MQCCLQERARHLDSRWVVGVFAALMIPFFPPEIIHHLGTSFLIDGYAWGGMASAALCFLCYAVFGRKDVFSLAGVGISILILISTITRDGALNLWFSKWLPCCASVMLVASFGRTHTRELLWALFLVTFGLSVTNLASVLLMPEGVYATSGTAQSGNFLYGNKDSFYRILFPALCASCALDALSGRWVSLRSAIVLVVAVMSVVLATSAATLMALGFFVIGLLCTRWCTLRRYLNGISVTAGGVAAFLAIVVFRLQHLFDFLIVDVLGKSLTFTGRTLIWDKVFELSGLRGLFFGRGVSGYRELVVDGRQYYHAHDGVLDLWLNGGLMSLLFLAIMACLVALVLYRFRRQREAGVYAIALGAFYLNGITEPIVCASLLMILSLAYYSFASVSPDQRCAKSPSCNLSSERGFGCAGAIDLHMSS</sequence>
<feature type="transmembrane region" description="Helical" evidence="5">
    <location>
        <begin position="46"/>
        <end position="64"/>
    </location>
</feature>
<reference evidence="7 8" key="1">
    <citation type="submission" date="2019-12" db="EMBL/GenBank/DDBJ databases">
        <title>Microbes associate with the intestines of laboratory mice.</title>
        <authorList>
            <person name="Navarre W."/>
            <person name="Wong E."/>
        </authorList>
    </citation>
    <scope>NUCLEOTIDE SEQUENCE [LARGE SCALE GENOMIC DNA]</scope>
    <source>
        <strain evidence="7 8">NM66_B29</strain>
    </source>
</reference>
<comment type="caution">
    <text evidence="7">The sequence shown here is derived from an EMBL/GenBank/DDBJ whole genome shotgun (WGS) entry which is preliminary data.</text>
</comment>
<dbReference type="OrthoDB" id="1118146at2"/>
<dbReference type="Proteomes" id="UP000463388">
    <property type="component" value="Unassembled WGS sequence"/>
</dbReference>
<organism evidence="7 8">
    <name type="scientific">Adlercreutzia mucosicola</name>
    <dbReference type="NCBI Taxonomy" id="580026"/>
    <lineage>
        <taxon>Bacteria</taxon>
        <taxon>Bacillati</taxon>
        <taxon>Actinomycetota</taxon>
        <taxon>Coriobacteriia</taxon>
        <taxon>Eggerthellales</taxon>
        <taxon>Eggerthellaceae</taxon>
        <taxon>Adlercreutzia</taxon>
    </lineage>
</organism>
<dbReference type="AlphaFoldDB" id="A0A6N8JMK7"/>
<keyword evidence="3 5" id="KW-1133">Transmembrane helix</keyword>
<gene>
    <name evidence="7" type="ORF">GKZ27_06470</name>
</gene>
<feature type="domain" description="O-antigen ligase-related" evidence="6">
    <location>
        <begin position="196"/>
        <end position="333"/>
    </location>
</feature>
<dbReference type="InterPro" id="IPR007016">
    <property type="entry name" value="O-antigen_ligase-rel_domated"/>
</dbReference>
<dbReference type="EMBL" id="WSRR01000013">
    <property type="protein sequence ID" value="MVX61095.1"/>
    <property type="molecule type" value="Genomic_DNA"/>
</dbReference>
<protein>
    <recommendedName>
        <fullName evidence="6">O-antigen ligase-related domain-containing protein</fullName>
    </recommendedName>
</protein>
<name>A0A6N8JMK7_9ACTN</name>
<dbReference type="Pfam" id="PF04932">
    <property type="entry name" value="Wzy_C"/>
    <property type="match status" value="1"/>
</dbReference>
<dbReference type="GO" id="GO:0016020">
    <property type="term" value="C:membrane"/>
    <property type="evidence" value="ECO:0007669"/>
    <property type="project" value="UniProtKB-SubCell"/>
</dbReference>
<evidence type="ECO:0000313" key="8">
    <source>
        <dbReference type="Proteomes" id="UP000463388"/>
    </source>
</evidence>
<feature type="transmembrane region" description="Helical" evidence="5">
    <location>
        <begin position="193"/>
        <end position="221"/>
    </location>
</feature>
<evidence type="ECO:0000259" key="6">
    <source>
        <dbReference type="Pfam" id="PF04932"/>
    </source>
</evidence>
<feature type="transmembrane region" description="Helical" evidence="5">
    <location>
        <begin position="357"/>
        <end position="386"/>
    </location>
</feature>
<feature type="transmembrane region" description="Helical" evidence="5">
    <location>
        <begin position="16"/>
        <end position="34"/>
    </location>
</feature>
<proteinExistence type="predicted"/>
<comment type="subcellular location">
    <subcellularLocation>
        <location evidence="1">Membrane</location>
        <topology evidence="1">Multi-pass membrane protein</topology>
    </subcellularLocation>
</comment>